<gene>
    <name evidence="2" type="ORF">GX888_03000</name>
</gene>
<proteinExistence type="predicted"/>
<feature type="domain" description="Iron hydrogenase large subunit C-terminal" evidence="1">
    <location>
        <begin position="25"/>
        <end position="232"/>
    </location>
</feature>
<dbReference type="Pfam" id="PF02906">
    <property type="entry name" value="Fe_hyd_lg_C"/>
    <property type="match status" value="1"/>
</dbReference>
<reference evidence="2 3" key="1">
    <citation type="journal article" date="2020" name="Biotechnol. Biofuels">
        <title>New insights from the biogas microbiome by comprehensive genome-resolved metagenomics of nearly 1600 species originating from multiple anaerobic digesters.</title>
        <authorList>
            <person name="Campanaro S."/>
            <person name="Treu L."/>
            <person name="Rodriguez-R L.M."/>
            <person name="Kovalovszki A."/>
            <person name="Ziels R.M."/>
            <person name="Maus I."/>
            <person name="Zhu X."/>
            <person name="Kougias P.G."/>
            <person name="Basile A."/>
            <person name="Luo G."/>
            <person name="Schluter A."/>
            <person name="Konstantinidis K.T."/>
            <person name="Angelidaki I."/>
        </authorList>
    </citation>
    <scope>NUCLEOTIDE SEQUENCE [LARGE SCALE GENOMIC DNA]</scope>
    <source>
        <strain evidence="2">AS19jrsBPTG_9</strain>
    </source>
</reference>
<comment type="caution">
    <text evidence="2">The sequence shown here is derived from an EMBL/GenBank/DDBJ whole genome shotgun (WGS) entry which is preliminary data.</text>
</comment>
<dbReference type="AlphaFoldDB" id="A0A847VE30"/>
<evidence type="ECO:0000313" key="3">
    <source>
        <dbReference type="Proteomes" id="UP000564033"/>
    </source>
</evidence>
<evidence type="ECO:0000259" key="1">
    <source>
        <dbReference type="Pfam" id="PF02906"/>
    </source>
</evidence>
<dbReference type="InterPro" id="IPR009016">
    <property type="entry name" value="Fe_hydrogenase"/>
</dbReference>
<evidence type="ECO:0000313" key="2">
    <source>
        <dbReference type="EMBL" id="NLZ24682.1"/>
    </source>
</evidence>
<organism evidence="2 3">
    <name type="scientific">Candidatus Dojkabacteria bacterium</name>
    <dbReference type="NCBI Taxonomy" id="2099670"/>
    <lineage>
        <taxon>Bacteria</taxon>
        <taxon>Candidatus Dojkabacteria</taxon>
    </lineage>
</organism>
<protein>
    <recommendedName>
        <fullName evidence="1">Iron hydrogenase large subunit C-terminal domain-containing protein</fullName>
    </recommendedName>
</protein>
<dbReference type="EMBL" id="JAAZIL010000077">
    <property type="protein sequence ID" value="NLZ24682.1"/>
    <property type="molecule type" value="Genomic_DNA"/>
</dbReference>
<dbReference type="Gene3D" id="3.40.950.10">
    <property type="entry name" value="Fe-only Hydrogenase (Larger Subunit), Chain L, domain 3"/>
    <property type="match status" value="1"/>
</dbReference>
<name>A0A847VE30_9BACT</name>
<dbReference type="PANTHER" id="PTHR11615">
    <property type="entry name" value="NITRATE, FORMATE, IRON DEHYDROGENASE"/>
    <property type="match status" value="1"/>
</dbReference>
<dbReference type="InterPro" id="IPR004108">
    <property type="entry name" value="Fe_hydrogenase_lsu_C"/>
</dbReference>
<sequence>MEFLKGEKYLCMLAPSFVSMYDYPSIVYRIRALGFQKVLEITFGAKMTNINYYAILKEKKDRTWIASPCPTVVNIIKGKYPHLIPNLVPIHSPMGCMGLIVKKHYPGYKTVFIGPCITKKMERDDIGIVDEVLTFKELNDLFLKHKIPEEIEDSKYQKTFDKLYNDYTKIYPLSGGLSSTLQYKKILNKRDILVTDGMENIINIFDNFKDGYYKKYRFLDMLSCKGGCVNGPCIDYSYPLKERIKRVEKYRTYASRYEKDLGRAGKKVHADGIDFSREFKKR</sequence>
<dbReference type="Proteomes" id="UP000564033">
    <property type="component" value="Unassembled WGS sequence"/>
</dbReference>
<dbReference type="InterPro" id="IPR050340">
    <property type="entry name" value="Cytosolic_Fe-S_CAF"/>
</dbReference>
<dbReference type="SUPFAM" id="SSF53920">
    <property type="entry name" value="Fe-only hydrogenase"/>
    <property type="match status" value="1"/>
</dbReference>
<accession>A0A847VE30</accession>